<dbReference type="InterPro" id="IPR014774">
    <property type="entry name" value="KaiC-like_dom"/>
</dbReference>
<dbReference type="GO" id="GO:0004252">
    <property type="term" value="F:serine-type endopeptidase activity"/>
    <property type="evidence" value="ECO:0007669"/>
    <property type="project" value="InterPro"/>
</dbReference>
<keyword evidence="5" id="KW-0378">Hydrolase</keyword>
<dbReference type="EMBL" id="DTMQ01000012">
    <property type="protein sequence ID" value="HGE98810.1"/>
    <property type="molecule type" value="Genomic_DNA"/>
</dbReference>
<feature type="region of interest" description="Lon-protease-like" evidence="11">
    <location>
        <begin position="341"/>
        <end position="444"/>
    </location>
</feature>
<dbReference type="GO" id="GO:0008270">
    <property type="term" value="F:zinc ion binding"/>
    <property type="evidence" value="ECO:0007669"/>
    <property type="project" value="UniProtKB-KW"/>
</dbReference>
<evidence type="ECO:0000256" key="1">
    <source>
        <dbReference type="ARBA" id="ARBA00022723"/>
    </source>
</evidence>
<dbReference type="InterPro" id="IPR020588">
    <property type="entry name" value="RecA_ATP-bd"/>
</dbReference>
<dbReference type="Pfam" id="PF05362">
    <property type="entry name" value="Lon_C"/>
    <property type="match status" value="1"/>
</dbReference>
<dbReference type="GO" id="GO:0005829">
    <property type="term" value="C:cytosol"/>
    <property type="evidence" value="ECO:0007669"/>
    <property type="project" value="TreeGrafter"/>
</dbReference>
<dbReference type="SMART" id="SM00382">
    <property type="entry name" value="AAA"/>
    <property type="match status" value="1"/>
</dbReference>
<dbReference type="InterPro" id="IPR020568">
    <property type="entry name" value="Ribosomal_Su5_D2-typ_SF"/>
</dbReference>
<dbReference type="InterPro" id="IPR041166">
    <property type="entry name" value="Rubredoxin_2"/>
</dbReference>
<protein>
    <recommendedName>
        <fullName evidence="11 12">DNA repair protein RadA</fullName>
    </recommendedName>
</protein>
<comment type="domain">
    <text evidence="11">The middle region has homology to RecA with ATPase motifs including the RadA KNRFG motif, while the C-terminus is homologous to Lon protease.</text>
</comment>
<dbReference type="FunFam" id="3.40.50.300:FF:000050">
    <property type="entry name" value="DNA repair protein RadA"/>
    <property type="match status" value="1"/>
</dbReference>
<comment type="caution">
    <text evidence="15">The sequence shown here is derived from an EMBL/GenBank/DDBJ whole genome shotgun (WGS) entry which is preliminary data.</text>
</comment>
<evidence type="ECO:0000256" key="11">
    <source>
        <dbReference type="HAMAP-Rule" id="MF_01498"/>
    </source>
</evidence>
<evidence type="ECO:0000256" key="5">
    <source>
        <dbReference type="ARBA" id="ARBA00022801"/>
    </source>
</evidence>
<evidence type="ECO:0000256" key="6">
    <source>
        <dbReference type="ARBA" id="ARBA00022833"/>
    </source>
</evidence>
<name>A0A7C3UQ80_UNCW3</name>
<dbReference type="GO" id="GO:0140664">
    <property type="term" value="F:ATP-dependent DNA damage sensor activity"/>
    <property type="evidence" value="ECO:0007669"/>
    <property type="project" value="InterPro"/>
</dbReference>
<reference evidence="15" key="1">
    <citation type="journal article" date="2020" name="mSystems">
        <title>Genome- and Community-Level Interaction Insights into Carbon Utilization and Element Cycling Functions of Hydrothermarchaeota in Hydrothermal Sediment.</title>
        <authorList>
            <person name="Zhou Z."/>
            <person name="Liu Y."/>
            <person name="Xu W."/>
            <person name="Pan J."/>
            <person name="Luo Z.H."/>
            <person name="Li M."/>
        </authorList>
    </citation>
    <scope>NUCLEOTIDE SEQUENCE [LARGE SCALE GENOMIC DNA]</scope>
    <source>
        <strain evidence="15">SpSt-906</strain>
    </source>
</reference>
<sequence>MKKKRFVCVNCGYETYKWLGRCPNCQSWESFVEETKEEVPFRSEQPLPLKEVSASSAIRKRTGMNEFDRVLGGGLVPGSFILIGGEPGIGKSTLMLQIAHLLAKEGTKALYCSSEESKEQIKLRSERLGIGESPLYIISEVVWEGILSAIEEISPEILVIDSIQTVYKSSLPASAGSISQVRGISSELLNLAKSKPMSVFIIGHITKYGAIAGPKTLEHIVDVVLYFEGDKWREYRLLRSVKNRFGATNEVGVFKMTEKGIEPVENPSHLFLSKYEEPVFGSVVTCTMEGSRPLLCEVQALVTPTIYPYPQRLAQGFDQRRLTMLLWVLEQRADLSFSSRDVFLNIVGGLRIEEPACDLSGIMALSSALRRKPLPLDLVVFGEVGLLGEVREVYLAPSRIKEAEKLGFKKVLLPKENSEKRDRIEEIGVKNIREALEIFGLMPK</sequence>
<keyword evidence="1 11" id="KW-0479">Metal-binding</keyword>
<organism evidence="15">
    <name type="scientific">candidate division WOR-3 bacterium</name>
    <dbReference type="NCBI Taxonomy" id="2052148"/>
    <lineage>
        <taxon>Bacteria</taxon>
        <taxon>Bacteria division WOR-3</taxon>
    </lineage>
</organism>
<proteinExistence type="inferred from homology"/>
<dbReference type="SUPFAM" id="SSF52540">
    <property type="entry name" value="P-loop containing nucleoside triphosphate hydrolases"/>
    <property type="match status" value="1"/>
</dbReference>
<dbReference type="AlphaFoldDB" id="A0A7C3UQ80"/>
<keyword evidence="3 11" id="KW-0227">DNA damage</keyword>
<comment type="function">
    <text evidence="11">Plays a role in repairing double-strand DNA breaks, probably involving stabilizing or processing branched DNA or blocked replication forks.</text>
</comment>
<dbReference type="CDD" id="cd01121">
    <property type="entry name" value="RadA_SMS_N"/>
    <property type="match status" value="1"/>
</dbReference>
<evidence type="ECO:0000256" key="10">
    <source>
        <dbReference type="ARBA" id="ARBA00023204"/>
    </source>
</evidence>
<dbReference type="InterPro" id="IPR003593">
    <property type="entry name" value="AAA+_ATPase"/>
</dbReference>
<gene>
    <name evidence="11 15" type="primary">radA</name>
    <name evidence="15" type="ORF">ENX07_01895</name>
</gene>
<evidence type="ECO:0000256" key="12">
    <source>
        <dbReference type="NCBIfam" id="TIGR00416"/>
    </source>
</evidence>
<dbReference type="PANTHER" id="PTHR32472">
    <property type="entry name" value="DNA REPAIR PROTEIN RADA"/>
    <property type="match status" value="1"/>
</dbReference>
<dbReference type="PANTHER" id="PTHR32472:SF10">
    <property type="entry name" value="DNA REPAIR PROTEIN RADA-LIKE PROTEIN"/>
    <property type="match status" value="1"/>
</dbReference>
<evidence type="ECO:0000256" key="7">
    <source>
        <dbReference type="ARBA" id="ARBA00022840"/>
    </source>
</evidence>
<keyword evidence="10 11" id="KW-0234">DNA repair</keyword>
<evidence type="ECO:0000256" key="2">
    <source>
        <dbReference type="ARBA" id="ARBA00022741"/>
    </source>
</evidence>
<evidence type="ECO:0000256" key="9">
    <source>
        <dbReference type="ARBA" id="ARBA00023125"/>
    </source>
</evidence>
<feature type="binding site" evidence="11">
    <location>
        <begin position="85"/>
        <end position="92"/>
    </location>
    <ligand>
        <name>ATP</name>
        <dbReference type="ChEBI" id="CHEBI:30616"/>
    </ligand>
</feature>
<evidence type="ECO:0000256" key="4">
    <source>
        <dbReference type="ARBA" id="ARBA00022771"/>
    </source>
</evidence>
<dbReference type="InterPro" id="IPR004504">
    <property type="entry name" value="DNA_repair_RadA"/>
</dbReference>
<dbReference type="InterPro" id="IPR014721">
    <property type="entry name" value="Ribsml_uS5_D2-typ_fold_subgr"/>
</dbReference>
<dbReference type="GO" id="GO:0006508">
    <property type="term" value="P:proteolysis"/>
    <property type="evidence" value="ECO:0007669"/>
    <property type="project" value="InterPro"/>
</dbReference>
<keyword evidence="4 13" id="KW-0863">Zinc-finger</keyword>
<evidence type="ECO:0000313" key="15">
    <source>
        <dbReference type="EMBL" id="HGE98810.1"/>
    </source>
</evidence>
<dbReference type="InterPro" id="IPR027417">
    <property type="entry name" value="P-loop_NTPase"/>
</dbReference>
<dbReference type="SUPFAM" id="SSF54211">
    <property type="entry name" value="Ribosomal protein S5 domain 2-like"/>
    <property type="match status" value="1"/>
</dbReference>
<keyword evidence="9 11" id="KW-0238">DNA-binding</keyword>
<evidence type="ECO:0000256" key="3">
    <source>
        <dbReference type="ARBA" id="ARBA00022763"/>
    </source>
</evidence>
<comment type="similarity">
    <text evidence="11 13">Belongs to the RecA family. RadA subfamily.</text>
</comment>
<dbReference type="GO" id="GO:0004176">
    <property type="term" value="F:ATP-dependent peptidase activity"/>
    <property type="evidence" value="ECO:0007669"/>
    <property type="project" value="InterPro"/>
</dbReference>
<dbReference type="Pfam" id="PF06745">
    <property type="entry name" value="ATPase"/>
    <property type="match status" value="1"/>
</dbReference>
<dbReference type="GO" id="GO:0005524">
    <property type="term" value="F:ATP binding"/>
    <property type="evidence" value="ECO:0007669"/>
    <property type="project" value="UniProtKB-UniRule"/>
</dbReference>
<dbReference type="Pfam" id="PF18073">
    <property type="entry name" value="Zn_ribbon_LapB"/>
    <property type="match status" value="1"/>
</dbReference>
<keyword evidence="2 11" id="KW-0547">Nucleotide-binding</keyword>
<evidence type="ECO:0000259" key="14">
    <source>
        <dbReference type="PROSITE" id="PS50162"/>
    </source>
</evidence>
<dbReference type="HAMAP" id="MF_01498">
    <property type="entry name" value="RadA_bact"/>
    <property type="match status" value="1"/>
</dbReference>
<dbReference type="Gene3D" id="3.40.50.300">
    <property type="entry name" value="P-loop containing nucleotide triphosphate hydrolases"/>
    <property type="match status" value="1"/>
</dbReference>
<feature type="domain" description="RecA family profile 1" evidence="14">
    <location>
        <begin position="56"/>
        <end position="205"/>
    </location>
</feature>
<dbReference type="GO" id="GO:0000725">
    <property type="term" value="P:recombinational repair"/>
    <property type="evidence" value="ECO:0007669"/>
    <property type="project" value="UniProtKB-UniRule"/>
</dbReference>
<dbReference type="PRINTS" id="PR01874">
    <property type="entry name" value="DNAREPAIRADA"/>
</dbReference>
<keyword evidence="7 11" id="KW-0067">ATP-binding</keyword>
<evidence type="ECO:0000256" key="8">
    <source>
        <dbReference type="ARBA" id="ARBA00023016"/>
    </source>
</evidence>
<dbReference type="NCBIfam" id="TIGR00416">
    <property type="entry name" value="sms"/>
    <property type="match status" value="1"/>
</dbReference>
<feature type="short sequence motif" description="RadA KNRFG motif" evidence="11">
    <location>
        <begin position="242"/>
        <end position="246"/>
    </location>
</feature>
<keyword evidence="6 13" id="KW-0862">Zinc</keyword>
<keyword evidence="8 11" id="KW-0346">Stress response</keyword>
<accession>A0A7C3UQ80</accession>
<dbReference type="PROSITE" id="PS50162">
    <property type="entry name" value="RECA_2"/>
    <property type="match status" value="1"/>
</dbReference>
<evidence type="ECO:0000256" key="13">
    <source>
        <dbReference type="RuleBase" id="RU003555"/>
    </source>
</evidence>
<dbReference type="GO" id="GO:0003684">
    <property type="term" value="F:damaged DNA binding"/>
    <property type="evidence" value="ECO:0007669"/>
    <property type="project" value="InterPro"/>
</dbReference>
<dbReference type="Gene3D" id="3.30.230.10">
    <property type="match status" value="1"/>
</dbReference>
<comment type="function">
    <text evidence="13">DNA-dependent ATPase involved in processing of recombination intermediates, plays a role in repairing DNA breaks. Stimulates the branch migration of RecA-mediated strand transfer reactions, allowing the 3' invading strand to extend heteroduplex DNA faster. Binds ssDNA in the presence of ADP but not other nucleotides, has ATPase activity that is stimulated by ssDNA and various branched DNA structures, but inhibited by SSB. Does not have RecA's homology-searching function.</text>
</comment>
<dbReference type="InterPro" id="IPR008269">
    <property type="entry name" value="Lon_proteolytic"/>
</dbReference>